<dbReference type="NCBIfam" id="TIGR03347">
    <property type="entry name" value="VI_chp_1"/>
    <property type="match status" value="1"/>
</dbReference>
<reference evidence="2" key="1">
    <citation type="journal article" date="2019" name="Int. J. Syst. Evol. Microbiol.">
        <title>The Global Catalogue of Microorganisms (GCM) 10K type strain sequencing project: providing services to taxonomists for standard genome sequencing and annotation.</title>
        <authorList>
            <consortium name="The Broad Institute Genomics Platform"/>
            <consortium name="The Broad Institute Genome Sequencing Center for Infectious Disease"/>
            <person name="Wu L."/>
            <person name="Ma J."/>
        </authorList>
    </citation>
    <scope>NUCLEOTIDE SEQUENCE [LARGE SCALE GENOMIC DNA]</scope>
    <source>
        <strain evidence="2">CCUG 43111</strain>
    </source>
</reference>
<sequence length="357" mass="38446">MRPTHRRATTPLIERLMAAPQEFEFVQAVSILLAWLAGQGLPFDAALRDCLRFENSLRLGFPASEIEAIVHAEAPAGEEGGPGHRFTVTPAFMGLLGAHGVLPAHVTERIAAWQGAHGDAAPRAFLDLLSNRMLALFYRAWRKHRVEHMAAPASGRDGFRPLLLALAGCASSGQAGTAPPVPDELVAHFAGLLHQQPRSGLALERLLAEYFGVGIALEEAVGYWDRLQAGEQAALGVNAELGENVLLGERSWRPDLRARLRIGPLDAARFAYFLPSGAGSAALRAILRRFAPPTVGFEVQLILHAGEVRPVQLSGQASGQPGGPARLGRDSFLVTTGVRDDRADMRYLLLPMDPLTP</sequence>
<dbReference type="EMBL" id="JBHSMR010000014">
    <property type="protein sequence ID" value="MFC5481072.1"/>
    <property type="molecule type" value="Genomic_DNA"/>
</dbReference>
<dbReference type="Pfam" id="PF06996">
    <property type="entry name" value="T6SS_TssG"/>
    <property type="match status" value="1"/>
</dbReference>
<evidence type="ECO:0000313" key="2">
    <source>
        <dbReference type="Proteomes" id="UP001596101"/>
    </source>
</evidence>
<gene>
    <name evidence="1" type="primary">tssG</name>
    <name evidence="1" type="ORF">ACFPQ5_22980</name>
</gene>
<dbReference type="RefSeq" id="WP_379761172.1">
    <property type="nucleotide sequence ID" value="NZ_JBHSMR010000014.1"/>
</dbReference>
<dbReference type="Proteomes" id="UP001596101">
    <property type="component" value="Unassembled WGS sequence"/>
</dbReference>
<proteinExistence type="predicted"/>
<keyword evidence="2" id="KW-1185">Reference proteome</keyword>
<dbReference type="PANTHER" id="PTHR35564:SF4">
    <property type="entry name" value="CYTOPLASMIC PROTEIN"/>
    <property type="match status" value="1"/>
</dbReference>
<dbReference type="InterPro" id="IPR010732">
    <property type="entry name" value="T6SS_TssG-like"/>
</dbReference>
<evidence type="ECO:0000313" key="1">
    <source>
        <dbReference type="EMBL" id="MFC5481072.1"/>
    </source>
</evidence>
<accession>A0ABW0MVP6</accession>
<protein>
    <submittedName>
        <fullName evidence="1">Type VI secretion system baseplate subunit TssG</fullName>
    </submittedName>
</protein>
<organism evidence="1 2">
    <name type="scientific">Massilia suwonensis</name>
    <dbReference type="NCBI Taxonomy" id="648895"/>
    <lineage>
        <taxon>Bacteria</taxon>
        <taxon>Pseudomonadati</taxon>
        <taxon>Pseudomonadota</taxon>
        <taxon>Betaproteobacteria</taxon>
        <taxon>Burkholderiales</taxon>
        <taxon>Oxalobacteraceae</taxon>
        <taxon>Telluria group</taxon>
        <taxon>Massilia</taxon>
    </lineage>
</organism>
<dbReference type="PANTHER" id="PTHR35564">
    <property type="match status" value="1"/>
</dbReference>
<comment type="caution">
    <text evidence="1">The sequence shown here is derived from an EMBL/GenBank/DDBJ whole genome shotgun (WGS) entry which is preliminary data.</text>
</comment>
<name>A0ABW0MVP6_9BURK</name>